<gene>
    <name evidence="10" type="primary">LOC115589958</name>
</gene>
<dbReference type="PANTHER" id="PTHR16515">
    <property type="entry name" value="PR DOMAIN ZINC FINGER PROTEIN"/>
    <property type="match status" value="1"/>
</dbReference>
<dbReference type="PROSITE" id="PS50157">
    <property type="entry name" value="ZINC_FINGER_C2H2_2"/>
    <property type="match status" value="10"/>
</dbReference>
<dbReference type="InterPro" id="IPR013087">
    <property type="entry name" value="Znf_C2H2_type"/>
</dbReference>
<feature type="compositionally biased region" description="Basic and acidic residues" evidence="8">
    <location>
        <begin position="148"/>
        <end position="159"/>
    </location>
</feature>
<sequence length="769" mass="86596">MATVEVMFVSSAERAELLRGLVADKLSTAAREIFAVVDRTVAGFEEEASGLRKVIDLQRRQLELLLQPQVTLFRIDEEVPVCESTAGGRTEEHKSEPKEPVCDEEEAGGQELPEDEEQPARISNVEDFSGHAEEEEGGDEAAQSSSLHQDDPKNRDHQTPKARGRSVKMKCNRNDPLNLRVGLLKDSHSSVLKRSMLMCLVKDLTCPQRLQESDFLDLLRSTFPQLTGGFDVFTVDSNRRLKPLKLQTLTPEEIQRSIRSTGKGRSALYIRVKRAKTTSPKQLLPPETTDENTANTSRDDNRTNASSDHSPVEKVDHQSGNSRRQQQLKVEEDGQQCGVSQDSSGSSSACAAAESEGEHGDDDVEVEEEDDGDDEWKPDKNDKELSEDQAEPRPLKTTRKQRVKHPGDKSKRQKQKEASTENSDAALSCKVCHALHRSKNILIKHAWTHVDDPERLCGACGERSESADELRSHLQTHLKTHSCDICGKSFLTAASRRSHAALHTGERPYKCEICYKTYTYSSGLRNHLWQHVNEKPHKCGVCDQSFAFKQQLRIHSSSHTGKKLYCCNVCSKSFADFRALSRHKLLHVGIKYFCCQVCGKRFRTSVRLKLHEKIHSERDKAFLCDICCKMFYTRGELKVHLRRHTKVKITCTKCGKGLSSKESLNSHMIVHAAERPHQCSECGLRFKRIGNLTAHMKIHTGVKSYICGVCGKACARKTYLTVHMRTHSGERPYECTVCERAFTQSHCLKTHMKSHQEVEKAVEDGLESS</sequence>
<dbReference type="InterPro" id="IPR036236">
    <property type="entry name" value="Znf_C2H2_sf"/>
</dbReference>
<dbReference type="PROSITE" id="PS00028">
    <property type="entry name" value="ZINC_FINGER_C2H2_1"/>
    <property type="match status" value="10"/>
</dbReference>
<dbReference type="AlphaFoldDB" id="A0A671UBF2"/>
<organism evidence="10 11">
    <name type="scientific">Sparus aurata</name>
    <name type="common">Gilthead sea bream</name>
    <dbReference type="NCBI Taxonomy" id="8175"/>
    <lineage>
        <taxon>Eukaryota</taxon>
        <taxon>Metazoa</taxon>
        <taxon>Chordata</taxon>
        <taxon>Craniata</taxon>
        <taxon>Vertebrata</taxon>
        <taxon>Euteleostomi</taxon>
        <taxon>Actinopterygii</taxon>
        <taxon>Neopterygii</taxon>
        <taxon>Teleostei</taxon>
        <taxon>Neoteleostei</taxon>
        <taxon>Acanthomorphata</taxon>
        <taxon>Eupercaria</taxon>
        <taxon>Spariformes</taxon>
        <taxon>Sparidae</taxon>
        <taxon>Sparus</taxon>
    </lineage>
</organism>
<dbReference type="PANTHER" id="PTHR16515:SF66">
    <property type="entry name" value="C2H2-TYPE DOMAIN-CONTAINING PROTEIN"/>
    <property type="match status" value="1"/>
</dbReference>
<evidence type="ECO:0000313" key="10">
    <source>
        <dbReference type="Ensembl" id="ENSSAUP00010011636.1"/>
    </source>
</evidence>
<feature type="domain" description="C2H2-type" evidence="9">
    <location>
        <begin position="677"/>
        <end position="704"/>
    </location>
</feature>
<feature type="compositionally biased region" description="Basic and acidic residues" evidence="8">
    <location>
        <begin position="405"/>
        <end position="419"/>
    </location>
</feature>
<keyword evidence="6" id="KW-0539">Nucleus</keyword>
<comment type="subcellular location">
    <subcellularLocation>
        <location evidence="1">Nucleus</location>
    </subcellularLocation>
</comment>
<evidence type="ECO:0000256" key="8">
    <source>
        <dbReference type="SAM" id="MobiDB-lite"/>
    </source>
</evidence>
<keyword evidence="2" id="KW-0479">Metal-binding</keyword>
<feature type="compositionally biased region" description="Low complexity" evidence="8">
    <location>
        <begin position="335"/>
        <end position="354"/>
    </location>
</feature>
<dbReference type="FunFam" id="3.30.160.60:FF:000303">
    <property type="entry name" value="Zinc finger protein 41"/>
    <property type="match status" value="1"/>
</dbReference>
<evidence type="ECO:0000256" key="2">
    <source>
        <dbReference type="ARBA" id="ARBA00022723"/>
    </source>
</evidence>
<feature type="domain" description="C2H2-type" evidence="9">
    <location>
        <begin position="481"/>
        <end position="508"/>
    </location>
</feature>
<name>A0A671UBF2_SPAAU</name>
<reference evidence="10" key="3">
    <citation type="submission" date="2025-09" db="UniProtKB">
        <authorList>
            <consortium name="Ensembl"/>
        </authorList>
    </citation>
    <scope>IDENTIFICATION</scope>
</reference>
<feature type="compositionally biased region" description="Polar residues" evidence="8">
    <location>
        <begin position="318"/>
        <end position="328"/>
    </location>
</feature>
<feature type="domain" description="C2H2-type" evidence="9">
    <location>
        <begin position="705"/>
        <end position="732"/>
    </location>
</feature>
<keyword evidence="3" id="KW-0677">Repeat</keyword>
<feature type="domain" description="C2H2-type" evidence="9">
    <location>
        <begin position="733"/>
        <end position="760"/>
    </location>
</feature>
<dbReference type="GO" id="GO:1990837">
    <property type="term" value="F:sequence-specific double-stranded DNA binding"/>
    <property type="evidence" value="ECO:0007669"/>
    <property type="project" value="UniProtKB-ARBA"/>
</dbReference>
<evidence type="ECO:0000259" key="9">
    <source>
        <dbReference type="PROSITE" id="PS50157"/>
    </source>
</evidence>
<evidence type="ECO:0000256" key="3">
    <source>
        <dbReference type="ARBA" id="ARBA00022737"/>
    </source>
</evidence>
<evidence type="ECO:0000256" key="5">
    <source>
        <dbReference type="ARBA" id="ARBA00022833"/>
    </source>
</evidence>
<feature type="domain" description="C2H2-type" evidence="9">
    <location>
        <begin position="509"/>
        <end position="536"/>
    </location>
</feature>
<protein>
    <submittedName>
        <fullName evidence="10">Zinc finger protein 835-like</fullName>
    </submittedName>
</protein>
<accession>A0A671UBF2</accession>
<feature type="compositionally biased region" description="Acidic residues" evidence="8">
    <location>
        <begin position="359"/>
        <end position="374"/>
    </location>
</feature>
<evidence type="ECO:0000256" key="4">
    <source>
        <dbReference type="ARBA" id="ARBA00022771"/>
    </source>
</evidence>
<dbReference type="GO" id="GO:0005634">
    <property type="term" value="C:nucleus"/>
    <property type="evidence" value="ECO:0007669"/>
    <property type="project" value="UniProtKB-SubCell"/>
</dbReference>
<dbReference type="GO" id="GO:0032502">
    <property type="term" value="P:developmental process"/>
    <property type="evidence" value="ECO:0007669"/>
    <property type="project" value="UniProtKB-ARBA"/>
</dbReference>
<dbReference type="FunFam" id="3.30.160.60:FF:000202">
    <property type="entry name" value="Zinc finger protein 574"/>
    <property type="match status" value="1"/>
</dbReference>
<evidence type="ECO:0000256" key="1">
    <source>
        <dbReference type="ARBA" id="ARBA00004123"/>
    </source>
</evidence>
<dbReference type="FunFam" id="3.30.160.60:FF:000038">
    <property type="entry name" value="Zinc finger protein 624"/>
    <property type="match status" value="1"/>
</dbReference>
<dbReference type="InterPro" id="IPR050331">
    <property type="entry name" value="Zinc_finger"/>
</dbReference>
<dbReference type="Gene3D" id="3.30.160.60">
    <property type="entry name" value="Classic Zinc Finger"/>
    <property type="match status" value="11"/>
</dbReference>
<keyword evidence="11" id="KW-1185">Reference proteome</keyword>
<feature type="domain" description="C2H2-type" evidence="9">
    <location>
        <begin position="537"/>
        <end position="564"/>
    </location>
</feature>
<dbReference type="Proteomes" id="UP000472265">
    <property type="component" value="Chromosome 10"/>
</dbReference>
<keyword evidence="4 7" id="KW-0863">Zinc-finger</keyword>
<dbReference type="GeneTree" id="ENSGT00940000157046"/>
<feature type="domain" description="C2H2-type" evidence="9">
    <location>
        <begin position="565"/>
        <end position="592"/>
    </location>
</feature>
<feature type="compositionally biased region" description="Basic and acidic residues" evidence="8">
    <location>
        <begin position="375"/>
        <end position="394"/>
    </location>
</feature>
<dbReference type="GO" id="GO:0010468">
    <property type="term" value="P:regulation of gene expression"/>
    <property type="evidence" value="ECO:0007669"/>
    <property type="project" value="TreeGrafter"/>
</dbReference>
<feature type="region of interest" description="Disordered" evidence="8">
    <location>
        <begin position="269"/>
        <end position="421"/>
    </location>
</feature>
<dbReference type="Ensembl" id="ENSSAUT00010012386.1">
    <property type="protein sequence ID" value="ENSSAUP00010011636.1"/>
    <property type="gene ID" value="ENSSAUG00010005602.1"/>
</dbReference>
<reference evidence="10" key="1">
    <citation type="submission" date="2021-04" db="EMBL/GenBank/DDBJ databases">
        <authorList>
            <consortium name="Wellcome Sanger Institute Data Sharing"/>
        </authorList>
    </citation>
    <scope>NUCLEOTIDE SEQUENCE [LARGE SCALE GENOMIC DNA]</scope>
</reference>
<dbReference type="GeneID" id="115589958"/>
<proteinExistence type="predicted"/>
<feature type="compositionally biased region" description="Basic residues" evidence="8">
    <location>
        <begin position="160"/>
        <end position="169"/>
    </location>
</feature>
<dbReference type="Pfam" id="PF13912">
    <property type="entry name" value="zf-C2H2_6"/>
    <property type="match status" value="2"/>
</dbReference>
<dbReference type="GO" id="GO:0008270">
    <property type="term" value="F:zinc ion binding"/>
    <property type="evidence" value="ECO:0007669"/>
    <property type="project" value="UniProtKB-KW"/>
</dbReference>
<reference evidence="10" key="2">
    <citation type="submission" date="2025-08" db="UniProtKB">
        <authorList>
            <consortium name="Ensembl"/>
        </authorList>
    </citation>
    <scope>IDENTIFICATION</scope>
</reference>
<feature type="region of interest" description="Disordered" evidence="8">
    <location>
        <begin position="84"/>
        <end position="169"/>
    </location>
</feature>
<feature type="compositionally biased region" description="Basic and acidic residues" evidence="8">
    <location>
        <begin position="89"/>
        <end position="101"/>
    </location>
</feature>
<evidence type="ECO:0000256" key="7">
    <source>
        <dbReference type="PROSITE-ProRule" id="PRU00042"/>
    </source>
</evidence>
<feature type="domain" description="C2H2-type" evidence="9">
    <location>
        <begin position="593"/>
        <end position="620"/>
    </location>
</feature>
<feature type="domain" description="C2H2-type" evidence="9">
    <location>
        <begin position="649"/>
        <end position="676"/>
    </location>
</feature>
<dbReference type="RefSeq" id="XP_030287015.1">
    <property type="nucleotide sequence ID" value="XM_030431155.1"/>
</dbReference>
<evidence type="ECO:0000256" key="6">
    <source>
        <dbReference type="ARBA" id="ARBA00023242"/>
    </source>
</evidence>
<feature type="domain" description="C2H2-type" evidence="9">
    <location>
        <begin position="622"/>
        <end position="649"/>
    </location>
</feature>
<dbReference type="SUPFAM" id="SSF57667">
    <property type="entry name" value="beta-beta-alpha zinc fingers"/>
    <property type="match status" value="7"/>
</dbReference>
<keyword evidence="5" id="KW-0862">Zinc</keyword>
<dbReference type="FunFam" id="3.30.160.60:FF:000624">
    <property type="entry name" value="zinc finger protein 697"/>
    <property type="match status" value="2"/>
</dbReference>
<dbReference type="SMART" id="SM00355">
    <property type="entry name" value="ZnF_C2H2"/>
    <property type="match status" value="12"/>
</dbReference>
<evidence type="ECO:0000313" key="11">
    <source>
        <dbReference type="Proteomes" id="UP000472265"/>
    </source>
</evidence>
<feature type="compositionally biased region" description="Acidic residues" evidence="8">
    <location>
        <begin position="102"/>
        <end position="117"/>
    </location>
</feature>
<dbReference type="Pfam" id="PF00096">
    <property type="entry name" value="zf-C2H2"/>
    <property type="match status" value="5"/>
</dbReference>